<dbReference type="PANTHER" id="PTHR37422:SF13">
    <property type="entry name" value="LIPOPOLYSACCHARIDE BIOSYNTHESIS PROTEIN PA4999-RELATED"/>
    <property type="match status" value="1"/>
</dbReference>
<evidence type="ECO:0000313" key="3">
    <source>
        <dbReference type="Proteomes" id="UP001164761"/>
    </source>
</evidence>
<feature type="transmembrane region" description="Helical" evidence="1">
    <location>
        <begin position="27"/>
        <end position="48"/>
    </location>
</feature>
<evidence type="ECO:0000313" key="2">
    <source>
        <dbReference type="EMBL" id="WAH39897.1"/>
    </source>
</evidence>
<evidence type="ECO:0008006" key="4">
    <source>
        <dbReference type="Google" id="ProtNLM"/>
    </source>
</evidence>
<dbReference type="EMBL" id="CP104067">
    <property type="protein sequence ID" value="WAH39897.1"/>
    <property type="molecule type" value="Genomic_DNA"/>
</dbReference>
<dbReference type="RefSeq" id="WP_268003795.1">
    <property type="nucleotide sequence ID" value="NZ_CP104067.1"/>
</dbReference>
<gene>
    <name evidence="2" type="ORF">NZD89_15985</name>
</gene>
<dbReference type="Proteomes" id="UP001164761">
    <property type="component" value="Chromosome"/>
</dbReference>
<dbReference type="InterPro" id="IPR051533">
    <property type="entry name" value="WaaL-like"/>
</dbReference>
<proteinExistence type="predicted"/>
<accession>A0ABY6ZAK3</accession>
<feature type="transmembrane region" description="Helical" evidence="1">
    <location>
        <begin position="150"/>
        <end position="174"/>
    </location>
</feature>
<evidence type="ECO:0000256" key="1">
    <source>
        <dbReference type="SAM" id="Phobius"/>
    </source>
</evidence>
<organism evidence="2 3">
    <name type="scientific">Alicyclobacillus fastidiosus</name>
    <dbReference type="NCBI Taxonomy" id="392011"/>
    <lineage>
        <taxon>Bacteria</taxon>
        <taxon>Bacillati</taxon>
        <taxon>Bacillota</taxon>
        <taxon>Bacilli</taxon>
        <taxon>Bacillales</taxon>
        <taxon>Alicyclobacillaceae</taxon>
        <taxon>Alicyclobacillus</taxon>
    </lineage>
</organism>
<keyword evidence="3" id="KW-1185">Reference proteome</keyword>
<keyword evidence="1" id="KW-1133">Transmembrane helix</keyword>
<keyword evidence="1" id="KW-0472">Membrane</keyword>
<sequence length="380" mass="41209">MDDTRIFRLTRWLIFIDLLQAANPKQGGLSVGLGGVIFYVVPLFWLILGRQYVDERWLKRIMGTVFVIGVLVSLYGLKQTFYGFFPFEQQWVDIVNITSLNVNGLIRAFSTFSSGQEYSQYLATGIAIGWLYVLKGRTPMKVIGVVGTGIMGYAIIMASARGTIVTAATAIVIMTIMHAGTVRGRVVMGILLGTVLTFVYIKIAHMHTSNPLVTHVVVGLANPLNSQDSSLAGHSGSLFSGILDGFKMPIGHGLGSTTTAGSKFGSANGGTEVDVSNMFVSDGAVGGVVYLILLVFVAIEAFRQAHSRKTLALGVLGIFVANAGQWVNGELYSTASLVWLFVSYLERQAPRIPHVSQREVFLTKPILTLSSAHHAKMHKH</sequence>
<reference evidence="2" key="1">
    <citation type="submission" date="2022-08" db="EMBL/GenBank/DDBJ databases">
        <title>Alicyclobacillus fastidiosus DSM 17978, complete genome.</title>
        <authorList>
            <person name="Wang Q."/>
            <person name="Cai R."/>
            <person name="Wang Z."/>
        </authorList>
    </citation>
    <scope>NUCLEOTIDE SEQUENCE</scope>
    <source>
        <strain evidence="2">DSM 17978</strain>
    </source>
</reference>
<feature type="transmembrane region" description="Helical" evidence="1">
    <location>
        <begin position="60"/>
        <end position="77"/>
    </location>
</feature>
<name>A0ABY6ZAK3_9BACL</name>
<protein>
    <recommendedName>
        <fullName evidence="4">O-antigen ligase domain-containing protein</fullName>
    </recommendedName>
</protein>
<keyword evidence="1" id="KW-0812">Transmembrane</keyword>
<dbReference type="PANTHER" id="PTHR37422">
    <property type="entry name" value="TEICHURONIC ACID BIOSYNTHESIS PROTEIN TUAE"/>
    <property type="match status" value="1"/>
</dbReference>
<feature type="transmembrane region" description="Helical" evidence="1">
    <location>
        <begin position="278"/>
        <end position="299"/>
    </location>
</feature>
<feature type="transmembrane region" description="Helical" evidence="1">
    <location>
        <begin position="186"/>
        <end position="203"/>
    </location>
</feature>